<geneLocation type="plasmid" evidence="2 4">
    <name>pTiAF3.44</name>
</geneLocation>
<reference evidence="1 3" key="1">
    <citation type="submission" date="2019-04" db="EMBL/GenBank/DDBJ databases">
        <title>Complete genome sequence of Agrobacterium larrymoorei CFBP5473.</title>
        <authorList>
            <person name="Haryono M."/>
            <person name="Chou L."/>
            <person name="Lin Y.-C."/>
            <person name="Lai E.-M."/>
            <person name="Kuo C.-H."/>
        </authorList>
    </citation>
    <scope>NUCLEOTIDE SEQUENCE [LARGE SCALE GENOMIC DNA]</scope>
    <source>
        <strain evidence="1 3">CFBP5473</strain>
        <plasmid evidence="1">pTiCFBP5473</plasmid>
        <plasmid evidence="3">pticfbp5473</plasmid>
    </source>
</reference>
<geneLocation type="plasmid" evidence="3">
    <name>pticfbp5473</name>
</geneLocation>
<proteinExistence type="predicted"/>
<accession>A0A4D7E1A6</accession>
<evidence type="ECO:0000313" key="1">
    <source>
        <dbReference type="EMBL" id="QCJ01070.1"/>
    </source>
</evidence>
<dbReference type="EMBL" id="CP039694">
    <property type="protein sequence ID" value="QCJ01070.1"/>
    <property type="molecule type" value="Genomic_DNA"/>
</dbReference>
<dbReference type="RefSeq" id="WP_136954452.1">
    <property type="nucleotide sequence ID" value="NZ_CP039694.1"/>
</dbReference>
<dbReference type="AlphaFoldDB" id="A0A4D7E1A6"/>
<protein>
    <submittedName>
        <fullName evidence="1">Uncharacterized protein</fullName>
    </submittedName>
</protein>
<name>A0A4D7E1A6_9HYPH</name>
<sequence>MNQDIKRHPPKNIRSCLGAAIFQITAARNRRIELIAFTACLHTVPALNQTSRLGNIERFDKHVT</sequence>
<organism evidence="1 3">
    <name type="scientific">Agrobacterium larrymoorei</name>
    <dbReference type="NCBI Taxonomy" id="160699"/>
    <lineage>
        <taxon>Bacteria</taxon>
        <taxon>Pseudomonadati</taxon>
        <taxon>Pseudomonadota</taxon>
        <taxon>Alphaproteobacteria</taxon>
        <taxon>Hyphomicrobiales</taxon>
        <taxon>Rhizobiaceae</taxon>
        <taxon>Rhizobium/Agrobacterium group</taxon>
        <taxon>Agrobacterium</taxon>
    </lineage>
</organism>
<reference evidence="2 4" key="2">
    <citation type="submission" date="2021-03" db="EMBL/GenBank/DDBJ databases">
        <title>Rapid diversification of plasmids in a genus of pathogenic and nitrogen fixing bacteria.</title>
        <authorList>
            <person name="Weisberg A.J."/>
            <person name="Miller M."/>
            <person name="Ream W."/>
            <person name="Grunwald N.J."/>
            <person name="Chang J.H."/>
        </authorList>
    </citation>
    <scope>NUCLEOTIDE SEQUENCE [LARGE SCALE GENOMIC DNA]</scope>
    <source>
        <strain evidence="2 4">AF3.44</strain>
        <plasmid evidence="2 4">pTiAF3.44</plasmid>
    </source>
</reference>
<dbReference type="KEGG" id="alf:CFBP5473_24280"/>
<geneLocation type="plasmid" evidence="1">
    <name>pTiCFBP5473</name>
</geneLocation>
<keyword evidence="1" id="KW-0614">Plasmid</keyword>
<evidence type="ECO:0000313" key="3">
    <source>
        <dbReference type="Proteomes" id="UP000298545"/>
    </source>
</evidence>
<evidence type="ECO:0000313" key="4">
    <source>
        <dbReference type="Proteomes" id="UP000826513"/>
    </source>
</evidence>
<dbReference type="Proteomes" id="UP000298545">
    <property type="component" value="Plasmid pTiCFBP5473"/>
</dbReference>
<dbReference type="Proteomes" id="UP000826513">
    <property type="component" value="Plasmid pTiAF3.44"/>
</dbReference>
<keyword evidence="4" id="KW-1185">Reference proteome</keyword>
<dbReference type="EMBL" id="CP072169">
    <property type="protein sequence ID" value="QYA10087.1"/>
    <property type="molecule type" value="Genomic_DNA"/>
</dbReference>
<evidence type="ECO:0000313" key="2">
    <source>
        <dbReference type="EMBL" id="QYA10087.1"/>
    </source>
</evidence>
<gene>
    <name evidence="1" type="ORF">CFBP5473_24280</name>
    <name evidence="2" type="ORF">J5285_22935</name>
</gene>